<name>A0A0L6U0W9_9FIRM</name>
<comment type="caution">
    <text evidence="7">The sequence shown here is derived from an EMBL/GenBank/DDBJ whole genome shotgun (WGS) entry which is preliminary data.</text>
</comment>
<keyword evidence="3" id="KW-0479">Metal-binding</keyword>
<dbReference type="SUPFAM" id="SSF53213">
    <property type="entry name" value="LigB-like"/>
    <property type="match status" value="1"/>
</dbReference>
<keyword evidence="8" id="KW-1185">Reference proteome</keyword>
<gene>
    <name evidence="7" type="ORF">AKG39_09065</name>
</gene>
<evidence type="ECO:0000256" key="4">
    <source>
        <dbReference type="ARBA" id="ARBA00022833"/>
    </source>
</evidence>
<evidence type="ECO:0000313" key="7">
    <source>
        <dbReference type="EMBL" id="KNZ41982.1"/>
    </source>
</evidence>
<dbReference type="STRING" id="52689.AKG39_09065"/>
<dbReference type="GO" id="GO:0016702">
    <property type="term" value="F:oxidoreductase activity, acting on single donors with incorporation of molecular oxygen, incorporation of two atoms of oxygen"/>
    <property type="evidence" value="ECO:0007669"/>
    <property type="project" value="UniProtKB-ARBA"/>
</dbReference>
<keyword evidence="5" id="KW-0560">Oxidoreductase</keyword>
<dbReference type="Proteomes" id="UP000036873">
    <property type="component" value="Unassembled WGS sequence"/>
</dbReference>
<dbReference type="InterPro" id="IPR014436">
    <property type="entry name" value="Extradiol_dOase_DODA"/>
</dbReference>
<dbReference type="Gene3D" id="3.40.830.10">
    <property type="entry name" value="LigB-like"/>
    <property type="match status" value="1"/>
</dbReference>
<sequence length="190" mass="21409">MYGFPDELYQVVYKAVGAPELAQLTKTLIEKEVQIDNTWGCDHGTWSVLSKMYPEGDIPTFQLSIDADAKPESHFKIGQQISSLREKGVLIFGSGNIVHNLARINWNMKGGYPWAVDFDGYIRDKILRNQFEDVVNYKMAGESSKSAFNTPDHFCPLLYVLGAVKEDDQVSIFNEACMLGAMSMTSYLFE</sequence>
<evidence type="ECO:0000259" key="6">
    <source>
        <dbReference type="Pfam" id="PF02900"/>
    </source>
</evidence>
<organism evidence="7 8">
    <name type="scientific">Acetobacterium bakii</name>
    <dbReference type="NCBI Taxonomy" id="52689"/>
    <lineage>
        <taxon>Bacteria</taxon>
        <taxon>Bacillati</taxon>
        <taxon>Bacillota</taxon>
        <taxon>Clostridia</taxon>
        <taxon>Eubacteriales</taxon>
        <taxon>Eubacteriaceae</taxon>
        <taxon>Acetobacterium</taxon>
    </lineage>
</organism>
<evidence type="ECO:0000313" key="8">
    <source>
        <dbReference type="Proteomes" id="UP000036873"/>
    </source>
</evidence>
<feature type="domain" description="Extradiol ring-cleavage dioxygenase class III enzyme subunit B" evidence="6">
    <location>
        <begin position="6"/>
        <end position="189"/>
    </location>
</feature>
<dbReference type="PANTHER" id="PTHR30096">
    <property type="entry name" value="4,5-DOPA DIOXYGENASE EXTRADIOL-LIKE PROTEIN"/>
    <property type="match status" value="1"/>
</dbReference>
<reference evidence="8" key="1">
    <citation type="submission" date="2015-07" db="EMBL/GenBank/DDBJ databases">
        <title>Draft genome sequence of Acetobacterium bakii DSM 8293, a potential psychrophilic chemical producer through syngas fermentation.</title>
        <authorList>
            <person name="Song Y."/>
            <person name="Hwang S."/>
            <person name="Cho B.-K."/>
        </authorList>
    </citation>
    <scope>NUCLEOTIDE SEQUENCE [LARGE SCALE GENOMIC DNA]</scope>
    <source>
        <strain evidence="8">DSM 8239</strain>
    </source>
</reference>
<dbReference type="GO" id="GO:0008198">
    <property type="term" value="F:ferrous iron binding"/>
    <property type="evidence" value="ECO:0007669"/>
    <property type="project" value="InterPro"/>
</dbReference>
<dbReference type="Pfam" id="PF02900">
    <property type="entry name" value="LigB"/>
    <property type="match status" value="1"/>
</dbReference>
<keyword evidence="4" id="KW-0862">Zinc</keyword>
<protein>
    <recommendedName>
        <fullName evidence="6">Extradiol ring-cleavage dioxygenase class III enzyme subunit B domain-containing protein</fullName>
    </recommendedName>
</protein>
<accession>A0A0L6U0W9</accession>
<proteinExistence type="inferred from homology"/>
<dbReference type="CDD" id="cd07363">
    <property type="entry name" value="45_DOPA_Dioxygenase"/>
    <property type="match status" value="1"/>
</dbReference>
<evidence type="ECO:0000256" key="3">
    <source>
        <dbReference type="ARBA" id="ARBA00022723"/>
    </source>
</evidence>
<dbReference type="PANTHER" id="PTHR30096:SF0">
    <property type="entry name" value="4,5-DOPA DIOXYGENASE EXTRADIOL-LIKE PROTEIN"/>
    <property type="match status" value="1"/>
</dbReference>
<comment type="cofactor">
    <cofactor evidence="1">
        <name>Zn(2+)</name>
        <dbReference type="ChEBI" id="CHEBI:29105"/>
    </cofactor>
</comment>
<dbReference type="InterPro" id="IPR004183">
    <property type="entry name" value="Xdiol_dOase_suB"/>
</dbReference>
<dbReference type="AlphaFoldDB" id="A0A0L6U0W9"/>
<evidence type="ECO:0000256" key="1">
    <source>
        <dbReference type="ARBA" id="ARBA00001947"/>
    </source>
</evidence>
<comment type="similarity">
    <text evidence="2">Belongs to the DODA-type extradiol aromatic ring-opening dioxygenase family.</text>
</comment>
<dbReference type="PATRIC" id="fig|52689.4.peg.1019"/>
<dbReference type="EMBL" id="LGYO01000022">
    <property type="protein sequence ID" value="KNZ41982.1"/>
    <property type="molecule type" value="Genomic_DNA"/>
</dbReference>
<evidence type="ECO:0000256" key="5">
    <source>
        <dbReference type="ARBA" id="ARBA00023002"/>
    </source>
</evidence>
<dbReference type="GO" id="GO:0008270">
    <property type="term" value="F:zinc ion binding"/>
    <property type="evidence" value="ECO:0007669"/>
    <property type="project" value="InterPro"/>
</dbReference>
<evidence type="ECO:0000256" key="2">
    <source>
        <dbReference type="ARBA" id="ARBA00007581"/>
    </source>
</evidence>